<dbReference type="InterPro" id="IPR051781">
    <property type="entry name" value="Metallo-dep_Hydrolase"/>
</dbReference>
<comment type="caution">
    <text evidence="2">The sequence shown here is derived from an EMBL/GenBank/DDBJ whole genome shotgun (WGS) entry which is preliminary data.</text>
</comment>
<dbReference type="Gene3D" id="1.20.58.520">
    <property type="entry name" value="Amidohydrolase"/>
    <property type="match status" value="1"/>
</dbReference>
<evidence type="ECO:0000313" key="2">
    <source>
        <dbReference type="EMBL" id="KAJ4017694.1"/>
    </source>
</evidence>
<dbReference type="Gene3D" id="3.40.50.10910">
    <property type="entry name" value="Amidohydrolase"/>
    <property type="match status" value="1"/>
</dbReference>
<dbReference type="EMBL" id="JAPDHF010000005">
    <property type="protein sequence ID" value="KAJ4017694.1"/>
    <property type="molecule type" value="Genomic_DNA"/>
</dbReference>
<name>A0A9W8PV49_9HYPO</name>
<feature type="domain" description="Amidohydrolase-related" evidence="1">
    <location>
        <begin position="64"/>
        <end position="416"/>
    </location>
</feature>
<evidence type="ECO:0000259" key="1">
    <source>
        <dbReference type="Pfam" id="PF01979"/>
    </source>
</evidence>
<dbReference type="SUPFAM" id="SSF51338">
    <property type="entry name" value="Composite domain of metallo-dependent hydrolases"/>
    <property type="match status" value="1"/>
</dbReference>
<dbReference type="Gene3D" id="2.30.40.10">
    <property type="entry name" value="Urease, subunit C, domain 1"/>
    <property type="match status" value="1"/>
</dbReference>
<dbReference type="Gene3D" id="3.30.110.90">
    <property type="entry name" value="Amidohydrolase"/>
    <property type="match status" value="1"/>
</dbReference>
<gene>
    <name evidence="2" type="ORF">NW766_003763</name>
</gene>
<dbReference type="AlphaFoldDB" id="A0A9W8PV49"/>
<dbReference type="GO" id="GO:0016810">
    <property type="term" value="F:hydrolase activity, acting on carbon-nitrogen (but not peptide) bonds"/>
    <property type="evidence" value="ECO:0007669"/>
    <property type="project" value="InterPro"/>
</dbReference>
<evidence type="ECO:0000313" key="3">
    <source>
        <dbReference type="Proteomes" id="UP001152130"/>
    </source>
</evidence>
<sequence length="445" mass="48828">MSRLDHTELLNNFIIEDVKIFDGHNFIAKGFVVVKDGLIIDVGSGKPVETDERDILRISRPQHTLIPGLIDAHIHALEGNTDSVEQSLRFGVTTVCDMHNEIEDIKRLNKLVKETQNLNRYADYKYAGLGAIIEGGWPMPIMKKELESVPQGERILDTIVSGWPKLKASHDAKPFVQQQVNEYGASYIKMFHELGDTIGMKLPPPPRDVQAAVVEAAHEAGVVAVGHAFSYKGAMALLEAGVDGLTHVFFDEPPNDEFIRIMKEGNIHCNPTLGLCASQTSERQEWHQAFRTDPFAEKMLIQKAADKPIGLAKDEGPKAAVQNAYETTRKMYRAGVPLVVGSDCAGKGLGVTYGLGIHIEMYLFSHEIGMSPAEVLKSATSTTAARFGFGDRGQISVGKRADLVLVEGDVAEVLSDPKKRCLPIAGAWREGVLASVYKHHNPECN</sequence>
<dbReference type="InterPro" id="IPR032466">
    <property type="entry name" value="Metal_Hydrolase"/>
</dbReference>
<dbReference type="Pfam" id="PF01979">
    <property type="entry name" value="Amidohydro_1"/>
    <property type="match status" value="1"/>
</dbReference>
<dbReference type="InterPro" id="IPR006680">
    <property type="entry name" value="Amidohydro-rel"/>
</dbReference>
<dbReference type="SUPFAM" id="SSF51556">
    <property type="entry name" value="Metallo-dependent hydrolases"/>
    <property type="match status" value="1"/>
</dbReference>
<accession>A0A9W8PV49</accession>
<dbReference type="InterPro" id="IPR011059">
    <property type="entry name" value="Metal-dep_hydrolase_composite"/>
</dbReference>
<dbReference type="Proteomes" id="UP001152130">
    <property type="component" value="Unassembled WGS sequence"/>
</dbReference>
<reference evidence="2" key="1">
    <citation type="submission" date="2022-10" db="EMBL/GenBank/DDBJ databases">
        <title>Fusarium specimens isolated from Avocado Roots.</title>
        <authorList>
            <person name="Stajich J."/>
            <person name="Roper C."/>
            <person name="Heimlech-Rivalta G."/>
        </authorList>
    </citation>
    <scope>NUCLEOTIDE SEQUENCE</scope>
    <source>
        <strain evidence="2">CF00143</strain>
    </source>
</reference>
<dbReference type="PANTHER" id="PTHR43135:SF3">
    <property type="entry name" value="ALPHA-D-RIBOSE 1-METHYLPHOSPHONATE 5-TRIPHOSPHATE DIPHOSPHATASE"/>
    <property type="match status" value="1"/>
</dbReference>
<protein>
    <recommendedName>
        <fullName evidence="1">Amidohydrolase-related domain-containing protein</fullName>
    </recommendedName>
</protein>
<proteinExistence type="predicted"/>
<dbReference type="PANTHER" id="PTHR43135">
    <property type="entry name" value="ALPHA-D-RIBOSE 1-METHYLPHOSPHONATE 5-TRIPHOSPHATE DIPHOSPHATASE"/>
    <property type="match status" value="1"/>
</dbReference>
<dbReference type="OrthoDB" id="194468at2759"/>
<keyword evidence="3" id="KW-1185">Reference proteome</keyword>
<organism evidence="2 3">
    <name type="scientific">Fusarium irregulare</name>
    <dbReference type="NCBI Taxonomy" id="2494466"/>
    <lineage>
        <taxon>Eukaryota</taxon>
        <taxon>Fungi</taxon>
        <taxon>Dikarya</taxon>
        <taxon>Ascomycota</taxon>
        <taxon>Pezizomycotina</taxon>
        <taxon>Sordariomycetes</taxon>
        <taxon>Hypocreomycetidae</taxon>
        <taxon>Hypocreales</taxon>
        <taxon>Nectriaceae</taxon>
        <taxon>Fusarium</taxon>
        <taxon>Fusarium incarnatum-equiseti species complex</taxon>
    </lineage>
</organism>